<dbReference type="eggNOG" id="ENOG502SGR0">
    <property type="taxonomic scope" value="Eukaryota"/>
</dbReference>
<dbReference type="AlphaFoldDB" id="B0W1I8"/>
<evidence type="ECO:0000313" key="1">
    <source>
        <dbReference type="EMBL" id="EDS25786.1"/>
    </source>
</evidence>
<proteinExistence type="predicted"/>
<name>B0W1I8_CULQU</name>
<gene>
    <name evidence="1" type="ORF">CpipJ_CPIJ000766</name>
</gene>
<dbReference type="STRING" id="7176.B0W1I8"/>
<dbReference type="OMA" id="PRDGYIP"/>
<dbReference type="HOGENOM" id="CLU_2135910_0_0_1"/>
<dbReference type="OrthoDB" id="6620644at2759"/>
<dbReference type="EMBL" id="DS231822">
    <property type="protein sequence ID" value="EDS25786.1"/>
    <property type="molecule type" value="Genomic_DNA"/>
</dbReference>
<dbReference type="InParanoid" id="B0W1I8"/>
<sequence>MVQNSAAAPKYQILEPRDGYIPVYIRYGDEPLAGINPALAAAFHEPVNRVSRAELAQVLQRDESPNNTSSNSTSLSVSALSASDEHRIALAVAAEKARAAAEAAAAASAANKV</sequence>
<dbReference type="VEuPathDB" id="VectorBase:CPIJ000766"/>
<protein>
    <submittedName>
        <fullName evidence="1">Uncharacterized protein</fullName>
    </submittedName>
</protein>
<reference evidence="1" key="1">
    <citation type="submission" date="2007-03" db="EMBL/GenBank/DDBJ databases">
        <title>Annotation of Culex pipiens quinquefasciatus.</title>
        <authorList>
            <consortium name="The Broad Institute Genome Sequencing Platform"/>
            <person name="Atkinson P.W."/>
            <person name="Hemingway J."/>
            <person name="Christensen B.M."/>
            <person name="Higgs S."/>
            <person name="Kodira C."/>
            <person name="Hannick L."/>
            <person name="Megy K."/>
            <person name="O'Leary S."/>
            <person name="Pearson M."/>
            <person name="Haas B.J."/>
            <person name="Mauceli E."/>
            <person name="Wortman J.R."/>
            <person name="Lee N.H."/>
            <person name="Guigo R."/>
            <person name="Stanke M."/>
            <person name="Alvarado L."/>
            <person name="Amedeo P."/>
            <person name="Antoine C.H."/>
            <person name="Arensburger P."/>
            <person name="Bidwell S.L."/>
            <person name="Crawford M."/>
            <person name="Camaro F."/>
            <person name="Devon K."/>
            <person name="Engels R."/>
            <person name="Hammond M."/>
            <person name="Howarth C."/>
            <person name="Koehrsen M."/>
            <person name="Lawson D."/>
            <person name="Montgomery P."/>
            <person name="Nene V."/>
            <person name="Nusbaum C."/>
            <person name="Puiu D."/>
            <person name="Romero-Severson J."/>
            <person name="Severson D.W."/>
            <person name="Shumway M."/>
            <person name="Sisk P."/>
            <person name="Stolte C."/>
            <person name="Zeng Q."/>
            <person name="Eisenstadt E."/>
            <person name="Fraser-Liggett C."/>
            <person name="Strausberg R."/>
            <person name="Galagan J."/>
            <person name="Birren B."/>
            <person name="Collins F.H."/>
        </authorList>
    </citation>
    <scope>NUCLEOTIDE SEQUENCE [LARGE SCALE GENOMIC DNA]</scope>
    <source>
        <strain evidence="1">JHB</strain>
    </source>
</reference>
<dbReference type="KEGG" id="cqu:CpipJ_CPIJ000766"/>
<accession>B0W1I8</accession>
<dbReference type="VEuPathDB" id="VectorBase:CQUJHB001662"/>
<organism>
    <name type="scientific">Culex quinquefasciatus</name>
    <name type="common">Southern house mosquito</name>
    <name type="synonym">Culex pungens</name>
    <dbReference type="NCBI Taxonomy" id="7176"/>
    <lineage>
        <taxon>Eukaryota</taxon>
        <taxon>Metazoa</taxon>
        <taxon>Ecdysozoa</taxon>
        <taxon>Arthropoda</taxon>
        <taxon>Hexapoda</taxon>
        <taxon>Insecta</taxon>
        <taxon>Pterygota</taxon>
        <taxon>Neoptera</taxon>
        <taxon>Endopterygota</taxon>
        <taxon>Diptera</taxon>
        <taxon>Nematocera</taxon>
        <taxon>Culicoidea</taxon>
        <taxon>Culicidae</taxon>
        <taxon>Culicinae</taxon>
        <taxon>Culicini</taxon>
        <taxon>Culex</taxon>
        <taxon>Culex</taxon>
    </lineage>
</organism>